<organism evidence="9 10">
    <name type="scientific">Rhizopogon vesiculosus</name>
    <dbReference type="NCBI Taxonomy" id="180088"/>
    <lineage>
        <taxon>Eukaryota</taxon>
        <taxon>Fungi</taxon>
        <taxon>Dikarya</taxon>
        <taxon>Basidiomycota</taxon>
        <taxon>Agaricomycotina</taxon>
        <taxon>Agaricomycetes</taxon>
        <taxon>Agaricomycetidae</taxon>
        <taxon>Boletales</taxon>
        <taxon>Suillineae</taxon>
        <taxon>Rhizopogonaceae</taxon>
        <taxon>Rhizopogon</taxon>
    </lineage>
</organism>
<evidence type="ECO:0000259" key="8">
    <source>
        <dbReference type="PROSITE" id="PS50073"/>
    </source>
</evidence>
<feature type="domain" description="Copper-fist" evidence="8">
    <location>
        <begin position="1"/>
        <end position="40"/>
    </location>
</feature>
<dbReference type="FunFam" id="3.90.430.10:FF:000001">
    <property type="entry name" value="Copper fist DNA-binding protein"/>
    <property type="match status" value="1"/>
</dbReference>
<keyword evidence="4" id="KW-0186">Copper</keyword>
<dbReference type="InterPro" id="IPR051763">
    <property type="entry name" value="Copper_Homeo_Regul"/>
</dbReference>
<dbReference type="SMART" id="SM00412">
    <property type="entry name" value="Cu_FIST"/>
    <property type="match status" value="1"/>
</dbReference>
<keyword evidence="3" id="KW-0862">Zinc</keyword>
<dbReference type="PANTHER" id="PTHR28088:SF5">
    <property type="entry name" value="TRANSCRIPTIONAL ACTIVATOR HAA1-RELATED"/>
    <property type="match status" value="1"/>
</dbReference>
<evidence type="ECO:0000256" key="1">
    <source>
        <dbReference type="ARBA" id="ARBA00004123"/>
    </source>
</evidence>
<keyword evidence="7" id="KW-0539">Nucleus</keyword>
<dbReference type="InterPro" id="IPR001083">
    <property type="entry name" value="Cu_fist_DNA-bd_dom"/>
</dbReference>
<dbReference type="AlphaFoldDB" id="A0A1J8RH82"/>
<dbReference type="Pfam" id="PF00649">
    <property type="entry name" value="Copper-fist"/>
    <property type="match status" value="1"/>
</dbReference>
<reference evidence="9 10" key="1">
    <citation type="submission" date="2016-03" db="EMBL/GenBank/DDBJ databases">
        <title>Comparative genomics of the ectomycorrhizal sister species Rhizopogon vinicolor and Rhizopogon vesiculosus (Basidiomycota: Boletales) reveals a divergence of the mating type B locus.</title>
        <authorList>
            <person name="Mujic A.B."/>
            <person name="Kuo A."/>
            <person name="Tritt A."/>
            <person name="Lipzen A."/>
            <person name="Chen C."/>
            <person name="Johnson J."/>
            <person name="Sharma A."/>
            <person name="Barry K."/>
            <person name="Grigoriev I.V."/>
            <person name="Spatafora J.W."/>
        </authorList>
    </citation>
    <scope>NUCLEOTIDE SEQUENCE [LARGE SCALE GENOMIC DNA]</scope>
    <source>
        <strain evidence="9 10">AM-OR11-056</strain>
    </source>
</reference>
<keyword evidence="5" id="KW-0805">Transcription regulation</keyword>
<dbReference type="Proteomes" id="UP000183567">
    <property type="component" value="Unassembled WGS sequence"/>
</dbReference>
<keyword evidence="2" id="KW-0479">Metal-binding</keyword>
<evidence type="ECO:0000256" key="6">
    <source>
        <dbReference type="ARBA" id="ARBA00023163"/>
    </source>
</evidence>
<sequence>MVYVNEKKFACESCIKGHRSSSCHHSERPLFEVKKKGRPVSQCPRCRELRHSKRIHSKCTCNPREVVDKIPIPAARPDKKSKRFMPTVPTLPNGISDALSTFPAVRPADARQTVDSLLNPCRCEDVWQCRCRNTPGISPAPRTESSSNGLAALAEAAALFYDDIPSVSAQKGSTVSSQSCCAKDIHPTDINIITPSVRFDLPPVGVYSPIPTASSSSKTVPEFPVIPPFSAFNSIAGSGCTCGLRCTCPGCAEHRGPVHASKDCSEGCHHCIDHSLGVELPTPGQGPSRNSMIDQFFTRAAALPSPPANRKVGVEFDPTDITVYPAVTVPKLECCGGRCSCPYDGCRCGQSCDGCSGGECVQGRPEPVGTNDV</sequence>
<proteinExistence type="predicted"/>
<dbReference type="STRING" id="180088.A0A1J8RH82"/>
<dbReference type="PROSITE" id="PS50073">
    <property type="entry name" value="COPPER_FIST_2"/>
    <property type="match status" value="1"/>
</dbReference>
<dbReference type="PRINTS" id="PR00617">
    <property type="entry name" value="COPPERFIST"/>
</dbReference>
<evidence type="ECO:0000256" key="3">
    <source>
        <dbReference type="ARBA" id="ARBA00022833"/>
    </source>
</evidence>
<evidence type="ECO:0000256" key="5">
    <source>
        <dbReference type="ARBA" id="ARBA00023015"/>
    </source>
</evidence>
<dbReference type="GO" id="GO:0005507">
    <property type="term" value="F:copper ion binding"/>
    <property type="evidence" value="ECO:0007669"/>
    <property type="project" value="InterPro"/>
</dbReference>
<evidence type="ECO:0000256" key="4">
    <source>
        <dbReference type="ARBA" id="ARBA00023008"/>
    </source>
</evidence>
<accession>A0A1J8RH82</accession>
<comment type="subcellular location">
    <subcellularLocation>
        <location evidence="1">Nucleus</location>
    </subcellularLocation>
</comment>
<evidence type="ECO:0000256" key="7">
    <source>
        <dbReference type="ARBA" id="ARBA00023242"/>
    </source>
</evidence>
<dbReference type="GO" id="GO:0006879">
    <property type="term" value="P:intracellular iron ion homeostasis"/>
    <property type="evidence" value="ECO:0007669"/>
    <property type="project" value="TreeGrafter"/>
</dbReference>
<gene>
    <name evidence="9" type="ORF">AZE42_09010</name>
</gene>
<name>A0A1J8RH82_9AGAM</name>
<dbReference type="GO" id="GO:0000981">
    <property type="term" value="F:DNA-binding transcription factor activity, RNA polymerase II-specific"/>
    <property type="evidence" value="ECO:0007669"/>
    <property type="project" value="TreeGrafter"/>
</dbReference>
<comment type="caution">
    <text evidence="9">The sequence shown here is derived from an EMBL/GenBank/DDBJ whole genome shotgun (WGS) entry which is preliminary data.</text>
</comment>
<keyword evidence="10" id="KW-1185">Reference proteome</keyword>
<dbReference type="GO" id="GO:0000978">
    <property type="term" value="F:RNA polymerase II cis-regulatory region sequence-specific DNA binding"/>
    <property type="evidence" value="ECO:0007669"/>
    <property type="project" value="TreeGrafter"/>
</dbReference>
<dbReference type="GO" id="GO:0045944">
    <property type="term" value="P:positive regulation of transcription by RNA polymerase II"/>
    <property type="evidence" value="ECO:0007669"/>
    <property type="project" value="TreeGrafter"/>
</dbReference>
<dbReference type="GO" id="GO:0006878">
    <property type="term" value="P:intracellular copper ion homeostasis"/>
    <property type="evidence" value="ECO:0007669"/>
    <property type="project" value="TreeGrafter"/>
</dbReference>
<dbReference type="SMART" id="SM01090">
    <property type="entry name" value="Copper-fist"/>
    <property type="match status" value="1"/>
</dbReference>
<evidence type="ECO:0000313" key="10">
    <source>
        <dbReference type="Proteomes" id="UP000183567"/>
    </source>
</evidence>
<keyword evidence="6" id="KW-0804">Transcription</keyword>
<dbReference type="EMBL" id="LVVM01000253">
    <property type="protein sequence ID" value="OJA21154.1"/>
    <property type="molecule type" value="Genomic_DNA"/>
</dbReference>
<dbReference type="SUPFAM" id="SSF57879">
    <property type="entry name" value="Zinc domain conserved in yeast copper-regulated transcription factors"/>
    <property type="match status" value="1"/>
</dbReference>
<dbReference type="InterPro" id="IPR036395">
    <property type="entry name" value="Cu_fist_DNA-bd_dom_sf"/>
</dbReference>
<evidence type="ECO:0000256" key="2">
    <source>
        <dbReference type="ARBA" id="ARBA00022723"/>
    </source>
</evidence>
<dbReference type="PANTHER" id="PTHR28088">
    <property type="entry name" value="TRANSCRIPTIONAL ACTIVATOR HAA1-RELATED"/>
    <property type="match status" value="1"/>
</dbReference>
<dbReference type="GO" id="GO:0005634">
    <property type="term" value="C:nucleus"/>
    <property type="evidence" value="ECO:0007669"/>
    <property type="project" value="UniProtKB-SubCell"/>
</dbReference>
<protein>
    <recommendedName>
        <fullName evidence="8">Copper-fist domain-containing protein</fullName>
    </recommendedName>
</protein>
<dbReference type="OrthoDB" id="5600085at2759"/>
<evidence type="ECO:0000313" key="9">
    <source>
        <dbReference type="EMBL" id="OJA21154.1"/>
    </source>
</evidence>
<dbReference type="Gene3D" id="3.90.430.10">
    <property type="entry name" value="Copper fist DNA-binding domain"/>
    <property type="match status" value="1"/>
</dbReference>